<dbReference type="Pfam" id="PF13489">
    <property type="entry name" value="Methyltransf_23"/>
    <property type="match status" value="1"/>
</dbReference>
<proteinExistence type="inferred from homology"/>
<dbReference type="EC" id="2.1.1.222" evidence="5"/>
<dbReference type="RefSeq" id="WP_094842939.1">
    <property type="nucleotide sequence ID" value="NZ_NEVS01000004.1"/>
</dbReference>
<evidence type="ECO:0000256" key="1">
    <source>
        <dbReference type="ARBA" id="ARBA00022603"/>
    </source>
</evidence>
<comment type="pathway">
    <text evidence="5">Cofactor biosynthesis; ubiquinone biosynthesis.</text>
</comment>
<evidence type="ECO:0000256" key="5">
    <source>
        <dbReference type="HAMAP-Rule" id="MF_00472"/>
    </source>
</evidence>
<evidence type="ECO:0000313" key="7">
    <source>
        <dbReference type="Proteomes" id="UP000215767"/>
    </source>
</evidence>
<dbReference type="AlphaFoldDB" id="A0A261UHY1"/>
<dbReference type="GO" id="GO:0032259">
    <property type="term" value="P:methylation"/>
    <property type="evidence" value="ECO:0007669"/>
    <property type="project" value="UniProtKB-KW"/>
</dbReference>
<keyword evidence="4 5" id="KW-0949">S-adenosyl-L-methionine</keyword>
<comment type="catalytic activity">
    <reaction evidence="5">
        <text>a 3-demethylubiquinol + S-adenosyl-L-methionine = a ubiquinol + S-adenosyl-L-homocysteine + H(+)</text>
        <dbReference type="Rhea" id="RHEA:44380"/>
        <dbReference type="Rhea" id="RHEA-COMP:9566"/>
        <dbReference type="Rhea" id="RHEA-COMP:10914"/>
        <dbReference type="ChEBI" id="CHEBI:15378"/>
        <dbReference type="ChEBI" id="CHEBI:17976"/>
        <dbReference type="ChEBI" id="CHEBI:57856"/>
        <dbReference type="ChEBI" id="CHEBI:59789"/>
        <dbReference type="ChEBI" id="CHEBI:84422"/>
        <dbReference type="EC" id="2.1.1.64"/>
    </reaction>
</comment>
<comment type="caution">
    <text evidence="6">The sequence shown here is derived from an EMBL/GenBank/DDBJ whole genome shotgun (WGS) entry which is preliminary data.</text>
</comment>
<feature type="binding site" evidence="5">
    <location>
        <position position="45"/>
    </location>
    <ligand>
        <name>S-adenosyl-L-methionine</name>
        <dbReference type="ChEBI" id="CHEBI:59789"/>
    </ligand>
</feature>
<feature type="binding site" evidence="5">
    <location>
        <position position="130"/>
    </location>
    <ligand>
        <name>S-adenosyl-L-methionine</name>
        <dbReference type="ChEBI" id="CHEBI:59789"/>
    </ligand>
</feature>
<dbReference type="Proteomes" id="UP000215767">
    <property type="component" value="Unassembled WGS sequence"/>
</dbReference>
<keyword evidence="2 5" id="KW-0808">Transferase</keyword>
<comment type="similarity">
    <text evidence="5">Belongs to the methyltransferase superfamily. UbiG/COQ3 family.</text>
</comment>
<dbReference type="Gene3D" id="3.40.50.150">
    <property type="entry name" value="Vaccinia Virus protein VP39"/>
    <property type="match status" value="1"/>
</dbReference>
<keyword evidence="3 5" id="KW-0831">Ubiquinone biosynthesis</keyword>
<evidence type="ECO:0000256" key="2">
    <source>
        <dbReference type="ARBA" id="ARBA00022679"/>
    </source>
</evidence>
<name>A0A261UHY1_9BORD</name>
<reference evidence="7" key="1">
    <citation type="submission" date="2017-05" db="EMBL/GenBank/DDBJ databases">
        <title>Complete and WGS of Bordetella genogroups.</title>
        <authorList>
            <person name="Spilker T."/>
            <person name="Lipuma J."/>
        </authorList>
    </citation>
    <scope>NUCLEOTIDE SEQUENCE [LARGE SCALE GENOMIC DNA]</scope>
    <source>
        <strain evidence="7">AU8856</strain>
    </source>
</reference>
<dbReference type="PANTHER" id="PTHR43464">
    <property type="entry name" value="METHYLTRANSFERASE"/>
    <property type="match status" value="1"/>
</dbReference>
<comment type="catalytic activity">
    <reaction evidence="5">
        <text>a 3-(all-trans-polyprenyl)benzene-1,2-diol + S-adenosyl-L-methionine = a 2-methoxy-6-(all-trans-polyprenyl)phenol + S-adenosyl-L-homocysteine + H(+)</text>
        <dbReference type="Rhea" id="RHEA:31411"/>
        <dbReference type="Rhea" id="RHEA-COMP:9550"/>
        <dbReference type="Rhea" id="RHEA-COMP:9551"/>
        <dbReference type="ChEBI" id="CHEBI:15378"/>
        <dbReference type="ChEBI" id="CHEBI:57856"/>
        <dbReference type="ChEBI" id="CHEBI:59789"/>
        <dbReference type="ChEBI" id="CHEBI:62729"/>
        <dbReference type="ChEBI" id="CHEBI:62731"/>
        <dbReference type="EC" id="2.1.1.222"/>
    </reaction>
</comment>
<dbReference type="OrthoDB" id="9801538at2"/>
<dbReference type="UniPathway" id="UPA00232"/>
<accession>A0A261UHY1</accession>
<dbReference type="SUPFAM" id="SSF53335">
    <property type="entry name" value="S-adenosyl-L-methionine-dependent methyltransferases"/>
    <property type="match status" value="1"/>
</dbReference>
<feature type="binding site" evidence="5">
    <location>
        <position position="65"/>
    </location>
    <ligand>
        <name>S-adenosyl-L-methionine</name>
        <dbReference type="ChEBI" id="CHEBI:59789"/>
    </ligand>
</feature>
<keyword evidence="7" id="KW-1185">Reference proteome</keyword>
<sequence>MTLTPSSAPPANADQAELEKFSALAARWWDPDSEFKPLHAINPLRLDWIRQTVGSLAGKRILDVGCGGGILSESMAAEGAEVTGIDLAEKSLKVARLHGLESGIKVEYRAVPVEQLAQEQPGRYDIVTCMEMLEHVPDPASVIRACSALVQPGGWVFFSTLNRNPKSFLYAILGAEYVLRLLPRGTHSYENFIKPSELAASARAAQLEPVKIAGMTYNPLTQVYALSTDASVNYLMATRK</sequence>
<gene>
    <name evidence="5" type="primary">ubiG</name>
    <name evidence="6" type="ORF">CAL28_19830</name>
</gene>
<evidence type="ECO:0000256" key="4">
    <source>
        <dbReference type="ARBA" id="ARBA00022691"/>
    </source>
</evidence>
<dbReference type="InterPro" id="IPR029063">
    <property type="entry name" value="SAM-dependent_MTases_sf"/>
</dbReference>
<feature type="binding site" evidence="5">
    <location>
        <position position="86"/>
    </location>
    <ligand>
        <name>S-adenosyl-L-methionine</name>
        <dbReference type="ChEBI" id="CHEBI:59789"/>
    </ligand>
</feature>
<dbReference type="InterPro" id="IPR010233">
    <property type="entry name" value="UbiG_MeTrfase"/>
</dbReference>
<comment type="function">
    <text evidence="5">O-methyltransferase that catalyzes the 2 O-methylation steps in the ubiquinone biosynthetic pathway.</text>
</comment>
<dbReference type="GO" id="GO:0102208">
    <property type="term" value="F:2-polyprenyl-6-hydroxyphenol methylase activity"/>
    <property type="evidence" value="ECO:0007669"/>
    <property type="project" value="UniProtKB-EC"/>
</dbReference>
<organism evidence="6 7">
    <name type="scientific">Bordetella genomosp. 11</name>
    <dbReference type="NCBI Taxonomy" id="1416808"/>
    <lineage>
        <taxon>Bacteria</taxon>
        <taxon>Pseudomonadati</taxon>
        <taxon>Pseudomonadota</taxon>
        <taxon>Betaproteobacteria</taxon>
        <taxon>Burkholderiales</taxon>
        <taxon>Alcaligenaceae</taxon>
        <taxon>Bordetella</taxon>
    </lineage>
</organism>
<protein>
    <recommendedName>
        <fullName evidence="5">Ubiquinone biosynthesis O-methyltransferase</fullName>
    </recommendedName>
    <alternativeName>
        <fullName evidence="5">2-polyprenyl-6-hydroxyphenol methylase</fullName>
        <ecNumber evidence="5">2.1.1.222</ecNumber>
    </alternativeName>
    <alternativeName>
        <fullName evidence="5">3-demethylubiquinone 3-O-methyltransferase</fullName>
        <ecNumber evidence="5">2.1.1.64</ecNumber>
    </alternativeName>
</protein>
<dbReference type="HAMAP" id="MF_00472">
    <property type="entry name" value="UbiG"/>
    <property type="match status" value="1"/>
</dbReference>
<keyword evidence="1 5" id="KW-0489">Methyltransferase</keyword>
<dbReference type="PANTHER" id="PTHR43464:SF19">
    <property type="entry name" value="UBIQUINONE BIOSYNTHESIS O-METHYLTRANSFERASE, MITOCHONDRIAL"/>
    <property type="match status" value="1"/>
</dbReference>
<dbReference type="FunFam" id="3.40.50.150:FF:000028">
    <property type="entry name" value="Ubiquinone biosynthesis O-methyltransferase"/>
    <property type="match status" value="1"/>
</dbReference>
<dbReference type="NCBIfam" id="TIGR01983">
    <property type="entry name" value="UbiG"/>
    <property type="match status" value="1"/>
</dbReference>
<evidence type="ECO:0000313" key="6">
    <source>
        <dbReference type="EMBL" id="OZI61536.1"/>
    </source>
</evidence>
<dbReference type="EMBL" id="NEVS01000004">
    <property type="protein sequence ID" value="OZI61536.1"/>
    <property type="molecule type" value="Genomic_DNA"/>
</dbReference>
<dbReference type="GO" id="GO:0061542">
    <property type="term" value="F:3-demethylubiquinol 3-O-methyltransferase activity"/>
    <property type="evidence" value="ECO:0007669"/>
    <property type="project" value="UniProtKB-UniRule"/>
</dbReference>
<evidence type="ECO:0000256" key="3">
    <source>
        <dbReference type="ARBA" id="ARBA00022688"/>
    </source>
</evidence>
<dbReference type="EC" id="2.1.1.64" evidence="5"/>
<dbReference type="GO" id="GO:0010420">
    <property type="term" value="F:polyprenyldihydroxybenzoate methyltransferase activity"/>
    <property type="evidence" value="ECO:0007669"/>
    <property type="project" value="InterPro"/>
</dbReference>
<dbReference type="CDD" id="cd02440">
    <property type="entry name" value="AdoMet_MTases"/>
    <property type="match status" value="1"/>
</dbReference>